<feature type="binding site" evidence="9">
    <location>
        <begin position="71"/>
        <end position="72"/>
    </location>
    <ligand>
        <name>pyridoxal 5'-phosphate</name>
        <dbReference type="ChEBI" id="CHEBI:597326"/>
    </ligand>
</feature>
<dbReference type="RefSeq" id="WP_230739864.1">
    <property type="nucleotide sequence ID" value="NZ_PGCK01000001.1"/>
</dbReference>
<evidence type="ECO:0000256" key="9">
    <source>
        <dbReference type="HAMAP-Rule" id="MF_00331"/>
    </source>
</evidence>
<dbReference type="GO" id="GO:0046872">
    <property type="term" value="F:metal ion binding"/>
    <property type="evidence" value="ECO:0007669"/>
    <property type="project" value="UniProtKB-KW"/>
</dbReference>
<dbReference type="FunFam" id="3.40.640.10:FF:000003">
    <property type="entry name" value="Cysteine desulfurase IscS"/>
    <property type="match status" value="1"/>
</dbReference>
<feature type="domain" description="Aminotransferase class V" evidence="11">
    <location>
        <begin position="4"/>
        <end position="365"/>
    </location>
</feature>
<dbReference type="SUPFAM" id="SSF53383">
    <property type="entry name" value="PLP-dependent transferases"/>
    <property type="match status" value="1"/>
</dbReference>
<dbReference type="GO" id="GO:0044571">
    <property type="term" value="P:[2Fe-2S] cluster assembly"/>
    <property type="evidence" value="ECO:0007669"/>
    <property type="project" value="UniProtKB-UniRule"/>
</dbReference>
<dbReference type="PROSITE" id="PS00595">
    <property type="entry name" value="AA_TRANSFER_CLASS_5"/>
    <property type="match status" value="1"/>
</dbReference>
<feature type="binding site" evidence="9">
    <location>
        <position position="151"/>
    </location>
    <ligand>
        <name>pyridoxal 5'-phosphate</name>
        <dbReference type="ChEBI" id="CHEBI:597326"/>
    </ligand>
</feature>
<dbReference type="InterPro" id="IPR015422">
    <property type="entry name" value="PyrdxlP-dep_Trfase_small"/>
</dbReference>
<comment type="subcellular location">
    <subcellularLocation>
        <location evidence="9">Cytoplasm</location>
    </subcellularLocation>
</comment>
<comment type="function">
    <text evidence="9">Master enzyme that delivers sulfur to a number of partners involved in Fe-S cluster assembly, tRNA modification or cofactor biosynthesis. Catalyzes the removal of elemental sulfur atoms from cysteine to produce alanine. Functions as a sulfur delivery protein for Fe-S cluster synthesis onto IscU, an Fe-S scaffold assembly protein, as well as other S acceptor proteins.</text>
</comment>
<dbReference type="GO" id="GO:1990221">
    <property type="term" value="C:L-cysteine desulfurase complex"/>
    <property type="evidence" value="ECO:0007669"/>
    <property type="project" value="UniProtKB-ARBA"/>
</dbReference>
<keyword evidence="8 9" id="KW-0411">Iron-sulfur</keyword>
<dbReference type="InterPro" id="IPR015421">
    <property type="entry name" value="PyrdxlP-dep_Trfase_major"/>
</dbReference>
<reference evidence="12 13" key="1">
    <citation type="submission" date="2017-11" db="EMBL/GenBank/DDBJ databases">
        <title>Isolation and Characterization of Family Methanocellaceae Species from Potential Methane Hydrate Area Offshore Southwestern Taiwan.</title>
        <authorList>
            <person name="Zhang W.-L."/>
            <person name="Chen W.-C."/>
            <person name="Lai M.-C."/>
            <person name="Chen S.-C."/>
        </authorList>
    </citation>
    <scope>NUCLEOTIDE SEQUENCE [LARGE SCALE GENOMIC DNA]</scope>
    <source>
        <strain evidence="12 13">CWC-04</strain>
    </source>
</reference>
<proteinExistence type="inferred from homology"/>
<dbReference type="InterPro" id="IPR020578">
    <property type="entry name" value="Aminotrans_V_PyrdxlP_BS"/>
</dbReference>
<dbReference type="InterPro" id="IPR010240">
    <property type="entry name" value="Cys_deSase_IscS"/>
</dbReference>
<dbReference type="Proteomes" id="UP001320159">
    <property type="component" value="Unassembled WGS sequence"/>
</dbReference>
<sequence length="388" mass="42185">MDRIYLDNSATTRVSEEVMEAMMPYFHKKFGNASSLHTSGREAREAVEKARQQVAGALGADTKEIVFTSGGTESDNLAIIGVARAYCTKGNHIITSSIEHSAVYETCHHLEKQGFKVTYVPVDSDGIIKAEELKAAIRPETTLITVMHINNEIGTIQPLEDISEIAKENEIIVHTDAVQSLGKVNVDVDELGIDLLSISGHKLHGPKGIGALFIRKGTKIKSQSFGGGQERGLRCGTENVPGIVGLGQACESAARNLDGNSAKMRRLRDRLISGALKIDKVRLNGHPAKRSPNNANLSFSFVEGESLLLMLDMNGIDVSTGSACSSKELEPSHVLIAMGLSPEEAHGSIRFTNSHYNTDREIDYVLEKLPEIVAKLREMSPLYRPAAR</sequence>
<evidence type="ECO:0000256" key="5">
    <source>
        <dbReference type="ARBA" id="ARBA00022723"/>
    </source>
</evidence>
<keyword evidence="9" id="KW-0001">2Fe-2S</keyword>
<dbReference type="EC" id="2.8.1.7" evidence="9"/>
<feature type="binding site" evidence="9">
    <location>
        <begin position="199"/>
        <end position="201"/>
    </location>
    <ligand>
        <name>pyridoxal 5'-phosphate</name>
        <dbReference type="ChEBI" id="CHEBI:597326"/>
    </ligand>
</feature>
<dbReference type="GO" id="GO:0051537">
    <property type="term" value="F:2 iron, 2 sulfur cluster binding"/>
    <property type="evidence" value="ECO:0007669"/>
    <property type="project" value="UniProtKB-UniRule"/>
</dbReference>
<evidence type="ECO:0000259" key="11">
    <source>
        <dbReference type="Pfam" id="PF00266"/>
    </source>
</evidence>
<dbReference type="GO" id="GO:0030170">
    <property type="term" value="F:pyridoxal phosphate binding"/>
    <property type="evidence" value="ECO:0007669"/>
    <property type="project" value="UniProtKB-UniRule"/>
</dbReference>
<dbReference type="InterPro" id="IPR017772">
    <property type="entry name" value="Cys_deSase_NifS_bac/arc"/>
</dbReference>
<comment type="similarity">
    <text evidence="2 9">Belongs to the class-V pyridoxal-phosphate-dependent aminotransferase family. NifS/IscS subfamily.</text>
</comment>
<dbReference type="PANTHER" id="PTHR11601">
    <property type="entry name" value="CYSTEINE DESULFURYLASE FAMILY MEMBER"/>
    <property type="match status" value="1"/>
</dbReference>
<keyword evidence="3 9" id="KW-0963">Cytoplasm</keyword>
<feature type="binding site" evidence="9">
    <location>
        <position position="179"/>
    </location>
    <ligand>
        <name>pyridoxal 5'-phosphate</name>
        <dbReference type="ChEBI" id="CHEBI:597326"/>
    </ligand>
</feature>
<dbReference type="PIRSF" id="PIRSF005572">
    <property type="entry name" value="NifS"/>
    <property type="match status" value="1"/>
</dbReference>
<dbReference type="HAMAP" id="MF_00331">
    <property type="entry name" value="Cys_desulf_IscS"/>
    <property type="match status" value="1"/>
</dbReference>
<dbReference type="NCBIfam" id="NF002806">
    <property type="entry name" value="PRK02948.1"/>
    <property type="match status" value="1"/>
</dbReference>
<keyword evidence="13" id="KW-1185">Reference proteome</keyword>
<comment type="caution">
    <text evidence="12">The sequence shown here is derived from an EMBL/GenBank/DDBJ whole genome shotgun (WGS) entry which is preliminary data.</text>
</comment>
<dbReference type="InterPro" id="IPR000192">
    <property type="entry name" value="Aminotrans_V_dom"/>
</dbReference>
<feature type="binding site" evidence="9">
    <location>
        <position position="237"/>
    </location>
    <ligand>
        <name>pyridoxal 5'-phosphate</name>
        <dbReference type="ChEBI" id="CHEBI:597326"/>
    </ligand>
</feature>
<organism evidence="12 13">
    <name type="scientific">Methanooceanicella nereidis</name>
    <dbReference type="NCBI Taxonomy" id="2052831"/>
    <lineage>
        <taxon>Archaea</taxon>
        <taxon>Methanobacteriati</taxon>
        <taxon>Methanobacteriota</taxon>
        <taxon>Stenosarchaea group</taxon>
        <taxon>Methanomicrobia</taxon>
        <taxon>Methanocellales</taxon>
        <taxon>Methanocellaceae</taxon>
        <taxon>Methanooceanicella</taxon>
    </lineage>
</organism>
<keyword evidence="6 9" id="KW-0663">Pyridoxal phosphate</keyword>
<comment type="subunit">
    <text evidence="9">Homodimer. Forms a heterotetramer with IscU, interacts with other sulfur acceptors.</text>
</comment>
<gene>
    <name evidence="12" type="primary">nifS</name>
    <name evidence="9" type="synonym">iscS</name>
    <name evidence="12" type="ORF">CUJ83_01675</name>
</gene>
<evidence type="ECO:0000256" key="4">
    <source>
        <dbReference type="ARBA" id="ARBA00022679"/>
    </source>
</evidence>
<dbReference type="AlphaFoldDB" id="A0AAP2RA23"/>
<feature type="active site" description="Cysteine persulfide intermediate" evidence="9">
    <location>
        <position position="324"/>
    </location>
</feature>
<evidence type="ECO:0000256" key="2">
    <source>
        <dbReference type="ARBA" id="ARBA00006490"/>
    </source>
</evidence>
<comment type="cofactor">
    <cofactor evidence="1 9 10">
        <name>pyridoxal 5'-phosphate</name>
        <dbReference type="ChEBI" id="CHEBI:597326"/>
    </cofactor>
</comment>
<dbReference type="InterPro" id="IPR015424">
    <property type="entry name" value="PyrdxlP-dep_Trfase"/>
</dbReference>
<accession>A0AAP2RA23</accession>
<comment type="miscellaneous">
    <text evidence="9">In Archaea the pyridoxal phosphate cofactor is not covalently bound to Lys but ligated by other amino acids.</text>
</comment>
<feature type="binding site" description="via persulfide group" evidence="9">
    <location>
        <position position="324"/>
    </location>
    <ligand>
        <name>[2Fe-2S] cluster</name>
        <dbReference type="ChEBI" id="CHEBI:190135"/>
        <note>ligand shared with IscU</note>
    </ligand>
</feature>
<comment type="pathway">
    <text evidence="9">Cofactor biosynthesis; iron-sulfur cluster biosynthesis.</text>
</comment>
<dbReference type="GO" id="GO:0006520">
    <property type="term" value="P:amino acid metabolic process"/>
    <property type="evidence" value="ECO:0007669"/>
    <property type="project" value="InterPro"/>
</dbReference>
<evidence type="ECO:0000313" key="12">
    <source>
        <dbReference type="EMBL" id="MCD1293704.1"/>
    </source>
</evidence>
<evidence type="ECO:0000256" key="6">
    <source>
        <dbReference type="ARBA" id="ARBA00022898"/>
    </source>
</evidence>
<name>A0AAP2RA23_9EURY</name>
<dbReference type="NCBIfam" id="TIGR03402">
    <property type="entry name" value="FeS_nifS"/>
    <property type="match status" value="1"/>
</dbReference>
<keyword evidence="4 9" id="KW-0808">Transferase</keyword>
<dbReference type="InterPro" id="IPR016454">
    <property type="entry name" value="Cysteine_dSase"/>
</dbReference>
<evidence type="ECO:0000256" key="10">
    <source>
        <dbReference type="RuleBase" id="RU004504"/>
    </source>
</evidence>
<dbReference type="Gene3D" id="3.40.640.10">
    <property type="entry name" value="Type I PLP-dependent aspartate aminotransferase-like (Major domain)"/>
    <property type="match status" value="1"/>
</dbReference>
<dbReference type="PANTHER" id="PTHR11601:SF34">
    <property type="entry name" value="CYSTEINE DESULFURASE"/>
    <property type="match status" value="1"/>
</dbReference>
<keyword evidence="5 9" id="KW-0479">Metal-binding</keyword>
<protein>
    <recommendedName>
        <fullName evidence="9">Cysteine desulfurase IscS</fullName>
        <ecNumber evidence="9">2.8.1.7</ecNumber>
    </recommendedName>
</protein>
<evidence type="ECO:0000313" key="13">
    <source>
        <dbReference type="Proteomes" id="UP001320159"/>
    </source>
</evidence>
<evidence type="ECO:0000256" key="1">
    <source>
        <dbReference type="ARBA" id="ARBA00001933"/>
    </source>
</evidence>
<evidence type="ECO:0000256" key="8">
    <source>
        <dbReference type="ARBA" id="ARBA00023014"/>
    </source>
</evidence>
<evidence type="ECO:0000256" key="3">
    <source>
        <dbReference type="ARBA" id="ARBA00022490"/>
    </source>
</evidence>
<dbReference type="GO" id="GO:0031071">
    <property type="term" value="F:cysteine desulfurase activity"/>
    <property type="evidence" value="ECO:0007669"/>
    <property type="project" value="UniProtKB-UniRule"/>
</dbReference>
<dbReference type="EMBL" id="PGCK01000001">
    <property type="protein sequence ID" value="MCD1293704.1"/>
    <property type="molecule type" value="Genomic_DNA"/>
</dbReference>
<dbReference type="Pfam" id="PF00266">
    <property type="entry name" value="Aminotran_5"/>
    <property type="match status" value="1"/>
</dbReference>
<comment type="catalytic activity">
    <reaction evidence="9">
        <text>(sulfur carrier)-H + L-cysteine = (sulfur carrier)-SH + L-alanine</text>
        <dbReference type="Rhea" id="RHEA:43892"/>
        <dbReference type="Rhea" id="RHEA-COMP:14737"/>
        <dbReference type="Rhea" id="RHEA-COMP:14739"/>
        <dbReference type="ChEBI" id="CHEBI:29917"/>
        <dbReference type="ChEBI" id="CHEBI:35235"/>
        <dbReference type="ChEBI" id="CHEBI:57972"/>
        <dbReference type="ChEBI" id="CHEBI:64428"/>
        <dbReference type="EC" id="2.8.1.7"/>
    </reaction>
</comment>
<keyword evidence="7 9" id="KW-0408">Iron</keyword>
<evidence type="ECO:0000256" key="7">
    <source>
        <dbReference type="ARBA" id="ARBA00023004"/>
    </source>
</evidence>
<dbReference type="Gene3D" id="3.90.1150.10">
    <property type="entry name" value="Aspartate Aminotransferase, domain 1"/>
    <property type="match status" value="1"/>
</dbReference>